<dbReference type="PANTHER" id="PTHR35335:SF1">
    <property type="entry name" value="UPF0716 PROTEIN FXSA"/>
    <property type="match status" value="1"/>
</dbReference>
<keyword evidence="1" id="KW-0812">Transmembrane</keyword>
<sequence length="160" mass="16312">MKLLAFVAYVVIEVLAFAGLVWWLGFGWAVFAMIAALGIAVLMLRRTAGDVLRRLGSAVDGGGPAGPALVDTALLASSVVLLAVPGVISTVAGMLLLTRPGRAVARPVAAYVGARRIAKFVDRSVFATAFGGPGFGPVVDGTVVADGPAPTAYRQLPPAL</sequence>
<evidence type="ECO:0000313" key="2">
    <source>
        <dbReference type="EMBL" id="GAA4384385.1"/>
    </source>
</evidence>
<name>A0ABP8J463_9ACTN</name>
<feature type="transmembrane region" description="Helical" evidence="1">
    <location>
        <begin position="26"/>
        <end position="44"/>
    </location>
</feature>
<keyword evidence="1" id="KW-0472">Membrane</keyword>
<keyword evidence="1" id="KW-1133">Transmembrane helix</keyword>
<dbReference type="Proteomes" id="UP001500635">
    <property type="component" value="Unassembled WGS sequence"/>
</dbReference>
<protein>
    <submittedName>
        <fullName evidence="2">Uncharacterized protein</fullName>
    </submittedName>
</protein>
<dbReference type="RefSeq" id="WP_344990330.1">
    <property type="nucleotide sequence ID" value="NZ_BAABFR010000004.1"/>
</dbReference>
<keyword evidence="3" id="KW-1185">Reference proteome</keyword>
<evidence type="ECO:0000313" key="3">
    <source>
        <dbReference type="Proteomes" id="UP001500635"/>
    </source>
</evidence>
<proteinExistence type="predicted"/>
<dbReference type="EMBL" id="BAABFR010000004">
    <property type="protein sequence ID" value="GAA4384385.1"/>
    <property type="molecule type" value="Genomic_DNA"/>
</dbReference>
<organism evidence="2 3">
    <name type="scientific">Tsukamurella soli</name>
    <dbReference type="NCBI Taxonomy" id="644556"/>
    <lineage>
        <taxon>Bacteria</taxon>
        <taxon>Bacillati</taxon>
        <taxon>Actinomycetota</taxon>
        <taxon>Actinomycetes</taxon>
        <taxon>Mycobacteriales</taxon>
        <taxon>Tsukamurellaceae</taxon>
        <taxon>Tsukamurella</taxon>
    </lineage>
</organism>
<dbReference type="Pfam" id="PF04186">
    <property type="entry name" value="FxsA"/>
    <property type="match status" value="1"/>
</dbReference>
<dbReference type="NCBIfam" id="NF008528">
    <property type="entry name" value="PRK11463.1-2"/>
    <property type="match status" value="1"/>
</dbReference>
<accession>A0ABP8J463</accession>
<comment type="caution">
    <text evidence="2">The sequence shown here is derived from an EMBL/GenBank/DDBJ whole genome shotgun (WGS) entry which is preliminary data.</text>
</comment>
<gene>
    <name evidence="2" type="ORF">GCM10023147_04780</name>
</gene>
<dbReference type="PANTHER" id="PTHR35335">
    <property type="entry name" value="UPF0716 PROTEIN FXSA"/>
    <property type="match status" value="1"/>
</dbReference>
<feature type="transmembrane region" description="Helical" evidence="1">
    <location>
        <begin position="73"/>
        <end position="97"/>
    </location>
</feature>
<evidence type="ECO:0000256" key="1">
    <source>
        <dbReference type="SAM" id="Phobius"/>
    </source>
</evidence>
<dbReference type="InterPro" id="IPR007313">
    <property type="entry name" value="FxsA"/>
</dbReference>
<reference evidence="3" key="1">
    <citation type="journal article" date="2019" name="Int. J. Syst. Evol. Microbiol.">
        <title>The Global Catalogue of Microorganisms (GCM) 10K type strain sequencing project: providing services to taxonomists for standard genome sequencing and annotation.</title>
        <authorList>
            <consortium name="The Broad Institute Genomics Platform"/>
            <consortium name="The Broad Institute Genome Sequencing Center for Infectious Disease"/>
            <person name="Wu L."/>
            <person name="Ma J."/>
        </authorList>
    </citation>
    <scope>NUCLEOTIDE SEQUENCE [LARGE SCALE GENOMIC DNA]</scope>
    <source>
        <strain evidence="3">JCM 17688</strain>
    </source>
</reference>